<accession>A0ABQ0JZJ3</accession>
<dbReference type="InterPro" id="IPR005503">
    <property type="entry name" value="FliL"/>
</dbReference>
<keyword evidence="5 10" id="KW-0145">Chemotaxis</keyword>
<evidence type="ECO:0000313" key="13">
    <source>
        <dbReference type="Proteomes" id="UP000032309"/>
    </source>
</evidence>
<reference evidence="13" key="1">
    <citation type="journal article" date="2015" name="Genome Announc.">
        <title>Draft Genome Sequence of an Anaerobic Ammonium-Oxidizing Bacterium, "Candidatus Brocadia sinica".</title>
        <authorList>
            <person name="Oshiki M."/>
            <person name="Shinyako-Hata K."/>
            <person name="Satoh H."/>
            <person name="Okabe S."/>
        </authorList>
    </citation>
    <scope>NUCLEOTIDE SEQUENCE [LARGE SCALE GENOMIC DNA]</scope>
    <source>
        <strain evidence="13">JPN1</strain>
    </source>
</reference>
<comment type="similarity">
    <text evidence="3 10">Belongs to the FliL family.</text>
</comment>
<keyword evidence="12" id="KW-0969">Cilium</keyword>
<feature type="region of interest" description="Disordered" evidence="11">
    <location>
        <begin position="65"/>
        <end position="109"/>
    </location>
</feature>
<keyword evidence="4 10" id="KW-1003">Cell membrane</keyword>
<keyword evidence="8 10" id="KW-1133">Transmembrane helix</keyword>
<evidence type="ECO:0000256" key="4">
    <source>
        <dbReference type="ARBA" id="ARBA00022475"/>
    </source>
</evidence>
<dbReference type="Pfam" id="PF03748">
    <property type="entry name" value="FliL"/>
    <property type="match status" value="1"/>
</dbReference>
<keyword evidence="7 10" id="KW-0283">Flagellar rotation</keyword>
<feature type="compositionally biased region" description="Basic and acidic residues" evidence="11">
    <location>
        <begin position="85"/>
        <end position="109"/>
    </location>
</feature>
<keyword evidence="6 10" id="KW-0812">Transmembrane</keyword>
<keyword evidence="9 10" id="KW-0472">Membrane</keyword>
<feature type="transmembrane region" description="Helical" evidence="10">
    <location>
        <begin position="32"/>
        <end position="54"/>
    </location>
</feature>
<evidence type="ECO:0000256" key="10">
    <source>
        <dbReference type="RuleBase" id="RU364125"/>
    </source>
</evidence>
<keyword evidence="13" id="KW-1185">Reference proteome</keyword>
<gene>
    <name evidence="12" type="ORF">BROSI_A2613</name>
</gene>
<feature type="region of interest" description="Disordered" evidence="11">
    <location>
        <begin position="1"/>
        <end position="28"/>
    </location>
</feature>
<evidence type="ECO:0000256" key="2">
    <source>
        <dbReference type="ARBA" id="ARBA00004162"/>
    </source>
</evidence>
<organism evidence="12 13">
    <name type="scientific">Candidatus Brocadia sinica JPN1</name>
    <dbReference type="NCBI Taxonomy" id="1197129"/>
    <lineage>
        <taxon>Bacteria</taxon>
        <taxon>Pseudomonadati</taxon>
        <taxon>Planctomycetota</taxon>
        <taxon>Candidatus Brocadiia</taxon>
        <taxon>Candidatus Brocadiales</taxon>
        <taxon>Candidatus Brocadiaceae</taxon>
        <taxon>Candidatus Brocadia</taxon>
    </lineage>
</organism>
<comment type="function">
    <text evidence="1 10">Controls the rotational direction of flagella during chemotaxis.</text>
</comment>
<evidence type="ECO:0000313" key="12">
    <source>
        <dbReference type="EMBL" id="GAN34078.1"/>
    </source>
</evidence>
<dbReference type="PANTHER" id="PTHR35091">
    <property type="entry name" value="FLAGELLAR PROTEIN FLIL"/>
    <property type="match status" value="1"/>
</dbReference>
<dbReference type="PANTHER" id="PTHR35091:SF2">
    <property type="entry name" value="FLAGELLAR PROTEIN FLIL"/>
    <property type="match status" value="1"/>
</dbReference>
<comment type="subcellular location">
    <subcellularLocation>
        <location evidence="2">Cell membrane</location>
        <topology evidence="2">Single-pass membrane protein</topology>
    </subcellularLocation>
</comment>
<feature type="compositionally biased region" description="Basic and acidic residues" evidence="11">
    <location>
        <begin position="1"/>
        <end position="19"/>
    </location>
</feature>
<protein>
    <recommendedName>
        <fullName evidence="10">Flagellar protein FliL</fullName>
    </recommendedName>
</protein>
<evidence type="ECO:0000256" key="1">
    <source>
        <dbReference type="ARBA" id="ARBA00002254"/>
    </source>
</evidence>
<sequence>MAKNTAKSEIEETLEEKIADQPTNKGKGNKTLIMMGGVVLISVGCAFVFVSKVYPSLIGNTQPDVMEQDQKQAEETADEQTAKLPEIKKEPVSTSKKKDEKGKEDKKEVAEESMIVPLDTVIVNLCGSGGRRYLKAKINLEARDEDVKKKIEARSVQIKDRLISILSSKTLEDAEGLEGQESLRREIKDAVDVVLKMEDGILQVYFTEFVIQ</sequence>
<evidence type="ECO:0000256" key="7">
    <source>
        <dbReference type="ARBA" id="ARBA00022779"/>
    </source>
</evidence>
<keyword evidence="12" id="KW-0966">Cell projection</keyword>
<evidence type="ECO:0000256" key="11">
    <source>
        <dbReference type="SAM" id="MobiDB-lite"/>
    </source>
</evidence>
<dbReference type="EMBL" id="BAFN01000001">
    <property type="protein sequence ID" value="GAN34078.1"/>
    <property type="molecule type" value="Genomic_DNA"/>
</dbReference>
<evidence type="ECO:0000256" key="6">
    <source>
        <dbReference type="ARBA" id="ARBA00022692"/>
    </source>
</evidence>
<dbReference type="RefSeq" id="WP_052564122.1">
    <property type="nucleotide sequence ID" value="NZ_BAFN01000001.1"/>
</dbReference>
<proteinExistence type="inferred from homology"/>
<dbReference type="Proteomes" id="UP000032309">
    <property type="component" value="Unassembled WGS sequence"/>
</dbReference>
<evidence type="ECO:0000256" key="9">
    <source>
        <dbReference type="ARBA" id="ARBA00023136"/>
    </source>
</evidence>
<name>A0ABQ0JZJ3_9BACT</name>
<comment type="caution">
    <text evidence="12">The sequence shown here is derived from an EMBL/GenBank/DDBJ whole genome shotgun (WGS) entry which is preliminary data.</text>
</comment>
<evidence type="ECO:0000256" key="3">
    <source>
        <dbReference type="ARBA" id="ARBA00008281"/>
    </source>
</evidence>
<keyword evidence="12" id="KW-0282">Flagellum</keyword>
<evidence type="ECO:0000256" key="8">
    <source>
        <dbReference type="ARBA" id="ARBA00022989"/>
    </source>
</evidence>
<evidence type="ECO:0000256" key="5">
    <source>
        <dbReference type="ARBA" id="ARBA00022500"/>
    </source>
</evidence>